<gene>
    <name evidence="2" type="ORF">A5707_12075</name>
</gene>
<dbReference type="AlphaFoldDB" id="A0A1A2ZQ02"/>
<evidence type="ECO:0000313" key="3">
    <source>
        <dbReference type="Proteomes" id="UP000093592"/>
    </source>
</evidence>
<feature type="region of interest" description="Disordered" evidence="1">
    <location>
        <begin position="1"/>
        <end position="22"/>
    </location>
</feature>
<reference evidence="3" key="1">
    <citation type="submission" date="2016-06" db="EMBL/GenBank/DDBJ databases">
        <authorList>
            <person name="Sutton G."/>
            <person name="Brinkac L."/>
            <person name="Sanka R."/>
            <person name="Adams M."/>
            <person name="Lau E."/>
            <person name="Sam S."/>
            <person name="Sreng N."/>
            <person name="Him V."/>
            <person name="Kerleguer A."/>
            <person name="Cheng S."/>
        </authorList>
    </citation>
    <scope>NUCLEOTIDE SEQUENCE [LARGE SCALE GENOMIC DNA]</scope>
    <source>
        <strain evidence="3">E861</strain>
    </source>
</reference>
<dbReference type="EMBL" id="LZKJ01000017">
    <property type="protein sequence ID" value="OBI52669.1"/>
    <property type="molecule type" value="Genomic_DNA"/>
</dbReference>
<comment type="caution">
    <text evidence="2">The sequence shown here is derived from an EMBL/GenBank/DDBJ whole genome shotgun (WGS) entry which is preliminary data.</text>
</comment>
<proteinExistence type="predicted"/>
<organism evidence="2 3">
    <name type="scientific">Mycobacterium kyorinense</name>
    <dbReference type="NCBI Taxonomy" id="487514"/>
    <lineage>
        <taxon>Bacteria</taxon>
        <taxon>Bacillati</taxon>
        <taxon>Actinomycetota</taxon>
        <taxon>Actinomycetes</taxon>
        <taxon>Mycobacteriales</taxon>
        <taxon>Mycobacteriaceae</taxon>
        <taxon>Mycobacterium</taxon>
    </lineage>
</organism>
<dbReference type="Proteomes" id="UP000093592">
    <property type="component" value="Unassembled WGS sequence"/>
</dbReference>
<evidence type="ECO:0000256" key="1">
    <source>
        <dbReference type="SAM" id="MobiDB-lite"/>
    </source>
</evidence>
<accession>A0A1A2ZQ02</accession>
<feature type="compositionally biased region" description="Polar residues" evidence="1">
    <location>
        <begin position="1"/>
        <end position="12"/>
    </location>
</feature>
<evidence type="ECO:0000313" key="2">
    <source>
        <dbReference type="EMBL" id="OBI52669.1"/>
    </source>
</evidence>
<protein>
    <submittedName>
        <fullName evidence="2">Uncharacterized protein</fullName>
    </submittedName>
</protein>
<name>A0A1A2ZQ02_9MYCO</name>
<sequence>MLQNEPSRSQPDAQLRTAGGLRSPRNLGSLWPTDEALLQADIAYDITFEKDLMVELWCWSDSW</sequence>